<reference evidence="2" key="1">
    <citation type="submission" date="2023-06" db="EMBL/GenBank/DDBJ databases">
        <title>Deciphering the underlying mechanisms mediating the transmission of blaNDM gene from human to animals in China.</title>
        <authorList>
            <person name="Chen K."/>
            <person name="Chen S."/>
        </authorList>
    </citation>
    <scope>NUCLEOTIDE SEQUENCE</scope>
    <source>
        <strain evidence="2">1199</strain>
    </source>
</reference>
<comment type="caution">
    <text evidence="2">The sequence shown here is derived from an EMBL/GenBank/DDBJ whole genome shotgun (WGS) entry which is preliminary data.</text>
</comment>
<dbReference type="PROSITE" id="PS51372">
    <property type="entry name" value="PRD_2"/>
    <property type="match status" value="1"/>
</dbReference>
<evidence type="ECO:0000313" key="2">
    <source>
        <dbReference type="EMBL" id="MCV5625156.1"/>
    </source>
</evidence>
<gene>
    <name evidence="2" type="ORF">OFN31_26215</name>
</gene>
<protein>
    <submittedName>
        <fullName evidence="2">PRD domain-containing protein</fullName>
    </submittedName>
</protein>
<organism evidence="2 3">
    <name type="scientific">Escherichia coli</name>
    <dbReference type="NCBI Taxonomy" id="562"/>
    <lineage>
        <taxon>Bacteria</taxon>
        <taxon>Pseudomonadati</taxon>
        <taxon>Pseudomonadota</taxon>
        <taxon>Gammaproteobacteria</taxon>
        <taxon>Enterobacterales</taxon>
        <taxon>Enterobacteriaceae</taxon>
        <taxon>Escherichia</taxon>
    </lineage>
</organism>
<dbReference type="InterPro" id="IPR011608">
    <property type="entry name" value="PRD"/>
</dbReference>
<accession>A0AAP3A2K8</accession>
<feature type="non-terminal residue" evidence="2">
    <location>
        <position position="1"/>
    </location>
</feature>
<dbReference type="Gene3D" id="1.10.1790.10">
    <property type="entry name" value="PRD domain"/>
    <property type="match status" value="1"/>
</dbReference>
<dbReference type="GO" id="GO:0006355">
    <property type="term" value="P:regulation of DNA-templated transcription"/>
    <property type="evidence" value="ECO:0007669"/>
    <property type="project" value="InterPro"/>
</dbReference>
<dbReference type="Proteomes" id="UP001208624">
    <property type="component" value="Unassembled WGS sequence"/>
</dbReference>
<dbReference type="Pfam" id="PF00874">
    <property type="entry name" value="PRD"/>
    <property type="match status" value="1"/>
</dbReference>
<feature type="domain" description="PRD" evidence="1">
    <location>
        <begin position="65"/>
        <end position="162"/>
    </location>
</feature>
<dbReference type="AlphaFoldDB" id="A0AAP3A2K8"/>
<dbReference type="EMBL" id="JAOVKC010000190">
    <property type="protein sequence ID" value="MCV5625156.1"/>
    <property type="molecule type" value="Genomic_DNA"/>
</dbReference>
<dbReference type="SUPFAM" id="SSF63520">
    <property type="entry name" value="PTS-regulatory domain, PRD"/>
    <property type="match status" value="1"/>
</dbReference>
<proteinExistence type="predicted"/>
<evidence type="ECO:0000259" key="1">
    <source>
        <dbReference type="PROSITE" id="PS51372"/>
    </source>
</evidence>
<dbReference type="InterPro" id="IPR036634">
    <property type="entry name" value="PRD_sf"/>
</dbReference>
<evidence type="ECO:0000313" key="3">
    <source>
        <dbReference type="Proteomes" id="UP001208624"/>
    </source>
</evidence>
<name>A0AAP3A2K8_ECOLX</name>
<sequence>FQPGLPDIPFISLEELFSEQGPELVLSLLTPDLSSSERRLEMERSAMRFISALTMESIINHISVLNPQRILKEIEDVLNYLTNTLSLKPSRQVTLRFLIHCCCMVERIVINRKPLQMALENRLDLDARAFSVIKSSFLPIEEAYAIRLSDAEYFYIYELLYS</sequence>